<reference evidence="1 2" key="1">
    <citation type="submission" date="2019-06" db="EMBL/GenBank/DDBJ databases">
        <title>WGS assembly of Gossypium darwinii.</title>
        <authorList>
            <person name="Chen Z.J."/>
            <person name="Sreedasyam A."/>
            <person name="Ando A."/>
            <person name="Song Q."/>
            <person name="De L."/>
            <person name="Hulse-Kemp A."/>
            <person name="Ding M."/>
            <person name="Ye W."/>
            <person name="Kirkbride R."/>
            <person name="Jenkins J."/>
            <person name="Plott C."/>
            <person name="Lovell J."/>
            <person name="Lin Y.-M."/>
            <person name="Vaughn R."/>
            <person name="Liu B."/>
            <person name="Li W."/>
            <person name="Simpson S."/>
            <person name="Scheffler B."/>
            <person name="Saski C."/>
            <person name="Grover C."/>
            <person name="Hu G."/>
            <person name="Conover J."/>
            <person name="Carlson J."/>
            <person name="Shu S."/>
            <person name="Boston L."/>
            <person name="Williams M."/>
            <person name="Peterson D."/>
            <person name="Mcgee K."/>
            <person name="Jones D."/>
            <person name="Wendel J."/>
            <person name="Stelly D."/>
            <person name="Grimwood J."/>
            <person name="Schmutz J."/>
        </authorList>
    </citation>
    <scope>NUCLEOTIDE SEQUENCE [LARGE SCALE GENOMIC DNA]</scope>
    <source>
        <strain evidence="1">1808015.09</strain>
    </source>
</reference>
<evidence type="ECO:0000313" key="1">
    <source>
        <dbReference type="EMBL" id="TYG79789.1"/>
    </source>
</evidence>
<proteinExistence type="predicted"/>
<dbReference type="AlphaFoldDB" id="A0A5D2DDT6"/>
<protein>
    <submittedName>
        <fullName evidence="1">Uncharacterized protein</fullName>
    </submittedName>
</protein>
<gene>
    <name evidence="1" type="ORF">ES288_D02G165000v1</name>
</gene>
<sequence length="56" mass="6601">MGAAFTVEINSRVPAEDQSSDLYLFLCVLDEYNSFYLLNHFVYFQKLEIDSIRDFI</sequence>
<dbReference type="EMBL" id="CM017702">
    <property type="protein sequence ID" value="TYG79789.1"/>
    <property type="molecule type" value="Genomic_DNA"/>
</dbReference>
<organism evidence="1 2">
    <name type="scientific">Gossypium darwinii</name>
    <name type="common">Darwin's cotton</name>
    <name type="synonym">Gossypium barbadense var. darwinii</name>
    <dbReference type="NCBI Taxonomy" id="34276"/>
    <lineage>
        <taxon>Eukaryota</taxon>
        <taxon>Viridiplantae</taxon>
        <taxon>Streptophyta</taxon>
        <taxon>Embryophyta</taxon>
        <taxon>Tracheophyta</taxon>
        <taxon>Spermatophyta</taxon>
        <taxon>Magnoliopsida</taxon>
        <taxon>eudicotyledons</taxon>
        <taxon>Gunneridae</taxon>
        <taxon>Pentapetalae</taxon>
        <taxon>rosids</taxon>
        <taxon>malvids</taxon>
        <taxon>Malvales</taxon>
        <taxon>Malvaceae</taxon>
        <taxon>Malvoideae</taxon>
        <taxon>Gossypium</taxon>
    </lineage>
</organism>
<keyword evidence="2" id="KW-1185">Reference proteome</keyword>
<dbReference type="Proteomes" id="UP000323506">
    <property type="component" value="Chromosome D02"/>
</dbReference>
<evidence type="ECO:0000313" key="2">
    <source>
        <dbReference type="Proteomes" id="UP000323506"/>
    </source>
</evidence>
<accession>A0A5D2DDT6</accession>
<name>A0A5D2DDT6_GOSDA</name>